<organism evidence="2 3">
    <name type="scientific">Clitoria ternatea</name>
    <name type="common">Butterfly pea</name>
    <dbReference type="NCBI Taxonomy" id="43366"/>
    <lineage>
        <taxon>Eukaryota</taxon>
        <taxon>Viridiplantae</taxon>
        <taxon>Streptophyta</taxon>
        <taxon>Embryophyta</taxon>
        <taxon>Tracheophyta</taxon>
        <taxon>Spermatophyta</taxon>
        <taxon>Magnoliopsida</taxon>
        <taxon>eudicotyledons</taxon>
        <taxon>Gunneridae</taxon>
        <taxon>Pentapetalae</taxon>
        <taxon>rosids</taxon>
        <taxon>fabids</taxon>
        <taxon>Fabales</taxon>
        <taxon>Fabaceae</taxon>
        <taxon>Papilionoideae</taxon>
        <taxon>50 kb inversion clade</taxon>
        <taxon>NPAAA clade</taxon>
        <taxon>indigoferoid/millettioid clade</taxon>
        <taxon>Phaseoleae</taxon>
        <taxon>Clitoria</taxon>
    </lineage>
</organism>
<keyword evidence="1" id="KW-0472">Membrane</keyword>
<dbReference type="Proteomes" id="UP001359559">
    <property type="component" value="Unassembled WGS sequence"/>
</dbReference>
<dbReference type="InterPro" id="IPR007246">
    <property type="entry name" value="Gaa1"/>
</dbReference>
<accession>A0AAN9PKN3</accession>
<keyword evidence="1" id="KW-1133">Transmembrane helix</keyword>
<proteinExistence type="predicted"/>
<dbReference type="PANTHER" id="PTHR13304">
    <property type="entry name" value="GLYCOSYLPHOSPHATIDYLINOSITOL ANCHOR ATTACHMENT 1 PROTEIN"/>
    <property type="match status" value="1"/>
</dbReference>
<dbReference type="GO" id="GO:0042765">
    <property type="term" value="C:GPI-anchor transamidase complex"/>
    <property type="evidence" value="ECO:0007669"/>
    <property type="project" value="InterPro"/>
</dbReference>
<dbReference type="AlphaFoldDB" id="A0AAN9PKN3"/>
<dbReference type="GO" id="GO:0016255">
    <property type="term" value="P:attachment of GPI anchor to protein"/>
    <property type="evidence" value="ECO:0007669"/>
    <property type="project" value="TreeGrafter"/>
</dbReference>
<name>A0AAN9PKN3_CLITE</name>
<protein>
    <recommendedName>
        <fullName evidence="4">Transmembrane protein</fullName>
    </recommendedName>
</protein>
<comment type="caution">
    <text evidence="2">The sequence shown here is derived from an EMBL/GenBank/DDBJ whole genome shotgun (WGS) entry which is preliminary data.</text>
</comment>
<gene>
    <name evidence="2" type="ORF">RJT34_13964</name>
</gene>
<evidence type="ECO:0000313" key="2">
    <source>
        <dbReference type="EMBL" id="KAK7303065.1"/>
    </source>
</evidence>
<keyword evidence="1" id="KW-0812">Transmembrane</keyword>
<reference evidence="2 3" key="1">
    <citation type="submission" date="2024-01" db="EMBL/GenBank/DDBJ databases">
        <title>The genomes of 5 underutilized Papilionoideae crops provide insights into root nodulation and disease resistance.</title>
        <authorList>
            <person name="Yuan L."/>
        </authorList>
    </citation>
    <scope>NUCLEOTIDE SEQUENCE [LARGE SCALE GENOMIC DNA]</scope>
    <source>
        <strain evidence="2">LY-2023</strain>
        <tissue evidence="2">Leaf</tissue>
    </source>
</reference>
<evidence type="ECO:0000256" key="1">
    <source>
        <dbReference type="SAM" id="Phobius"/>
    </source>
</evidence>
<evidence type="ECO:0008006" key="4">
    <source>
        <dbReference type="Google" id="ProtNLM"/>
    </source>
</evidence>
<dbReference type="EMBL" id="JAYKXN010000003">
    <property type="protein sequence ID" value="KAK7303065.1"/>
    <property type="molecule type" value="Genomic_DNA"/>
</dbReference>
<dbReference type="PANTHER" id="PTHR13304:SF0">
    <property type="entry name" value="GLYCOSYLPHOSPHATIDYLINOSITOL ANCHOR ATTACHMENT 1 PROTEIN"/>
    <property type="match status" value="1"/>
</dbReference>
<keyword evidence="3" id="KW-1185">Reference proteome</keyword>
<feature type="transmembrane region" description="Helical" evidence="1">
    <location>
        <begin position="29"/>
        <end position="49"/>
    </location>
</feature>
<evidence type="ECO:0000313" key="3">
    <source>
        <dbReference type="Proteomes" id="UP001359559"/>
    </source>
</evidence>
<sequence>MGESESNSTKVRARPVVRLGMFLISHNNFVSVICFTAGLVALLLLPVLANNTYISKNALMPGSASNMLSTRHVVDANEFLKELTDSESRSKASPM</sequence>